<dbReference type="Proteomes" id="UP001497453">
    <property type="component" value="Chromosome 10"/>
</dbReference>
<name>A0ABP1CPI3_9APHY</name>
<evidence type="ECO:0000313" key="2">
    <source>
        <dbReference type="Proteomes" id="UP001497453"/>
    </source>
</evidence>
<evidence type="ECO:0008006" key="3">
    <source>
        <dbReference type="Google" id="ProtNLM"/>
    </source>
</evidence>
<dbReference type="EMBL" id="OZ037953">
    <property type="protein sequence ID" value="CAL1697556.1"/>
    <property type="molecule type" value="Genomic_DNA"/>
</dbReference>
<reference evidence="2" key="1">
    <citation type="submission" date="2024-04" db="EMBL/GenBank/DDBJ databases">
        <authorList>
            <person name="Shaw F."/>
            <person name="Minotto A."/>
        </authorList>
    </citation>
    <scope>NUCLEOTIDE SEQUENCE [LARGE SCALE GENOMIC DNA]</scope>
</reference>
<evidence type="ECO:0000313" key="1">
    <source>
        <dbReference type="EMBL" id="CAL1697556.1"/>
    </source>
</evidence>
<proteinExistence type="predicted"/>
<organism evidence="1 2">
    <name type="scientific">Somion occarium</name>
    <dbReference type="NCBI Taxonomy" id="3059160"/>
    <lineage>
        <taxon>Eukaryota</taxon>
        <taxon>Fungi</taxon>
        <taxon>Dikarya</taxon>
        <taxon>Basidiomycota</taxon>
        <taxon>Agaricomycotina</taxon>
        <taxon>Agaricomycetes</taxon>
        <taxon>Polyporales</taxon>
        <taxon>Cerrenaceae</taxon>
        <taxon>Somion</taxon>
    </lineage>
</organism>
<keyword evidence="2" id="KW-1185">Reference proteome</keyword>
<gene>
    <name evidence="1" type="ORF">GFSPODELE1_LOCUS1722</name>
</gene>
<accession>A0ABP1CPI3</accession>
<protein>
    <recommendedName>
        <fullName evidence="3">F-box domain-containing protein</fullName>
    </recommendedName>
</protein>
<sequence>MERFQDRMNGEAVSMNRAVDLGSQMFSTTNSISSEAPPSIVAQELIDWIIDWVAILDPASLPACSLVSRDWVYRSQHHIHCSIAIDIDQRSGRIPFDMYSTGVAGLVKHVKIYGLSAMPQAWPMKEGDCADAIIRIIICRLYNLERLSLHGFEAKTHGYTSHSCSTSPTYHTMNVPSVRAVVLEASHFDTLDTLLTFISSFPQLESLEMSDVSLFDPANSDKVNNGQKSTLNYLSSEQYPFPGKNIRFLSLRLGPRYMLDKAAQSYIVIAEALAKHRPSSFHLRCPILADLLSAVLPLLAPFLDKLTLTTWYMSNASGSSDTGISMASNLSHIIFEDLTHNVAHASPYYAHWIPLILSQITSTRLRTITFKGWPSTREKDLAILEPSKIDDVLYRTPAFGRLEEVRIILFRRQVVQSPTFDASIFSRLISPIHDAHPPQLAEAIRRAFPLMAARGILRVVYE</sequence>